<dbReference type="EMBL" id="CAJFCJ010000005">
    <property type="protein sequence ID" value="CAD5114674.1"/>
    <property type="molecule type" value="Genomic_DNA"/>
</dbReference>
<dbReference type="OrthoDB" id="6021257at2759"/>
<sequence>MENTLWGEGKTTNQLPEVDQELLKPKNVDKLTLKYENAAFEESHHESFLNRTYNIPRDTLMESLHGVLIRSPSPLDLSKLSDSEEDTKIIHLKSDQCRLLIRRSLSIILLHVNFMTATENSLSVLTDVLTMYLEQFAKRIRLAIDQELLKGTTGFPNVLEKAFAEMKTGATQLREHMNECLSKKLSSEDTNLTNTDGESPQYMFKTIDHSESDADGALDIVGLDSSMK</sequence>
<dbReference type="PANTHER" id="PTHR28598">
    <property type="entry name" value="STAGA COMPLEX 65 SUBUNIT GAMMA"/>
    <property type="match status" value="1"/>
</dbReference>
<proteinExistence type="predicted"/>
<dbReference type="InterPro" id="IPR031498">
    <property type="entry name" value="Bromo_TP-like"/>
</dbReference>
<evidence type="ECO:0000313" key="1">
    <source>
        <dbReference type="EMBL" id="CAD5114674.1"/>
    </source>
</evidence>
<name>A0A7I8VEI3_9ANNE</name>
<keyword evidence="2" id="KW-1185">Reference proteome</keyword>
<protein>
    <submittedName>
        <fullName evidence="1">DgyrCDS3720</fullName>
    </submittedName>
</protein>
<dbReference type="GO" id="GO:0003713">
    <property type="term" value="F:transcription coactivator activity"/>
    <property type="evidence" value="ECO:0007669"/>
    <property type="project" value="TreeGrafter"/>
</dbReference>
<organism evidence="1 2">
    <name type="scientific">Dimorphilus gyrociliatus</name>
    <dbReference type="NCBI Taxonomy" id="2664684"/>
    <lineage>
        <taxon>Eukaryota</taxon>
        <taxon>Metazoa</taxon>
        <taxon>Spiralia</taxon>
        <taxon>Lophotrochozoa</taxon>
        <taxon>Annelida</taxon>
        <taxon>Polychaeta</taxon>
        <taxon>Polychaeta incertae sedis</taxon>
        <taxon>Dinophilidae</taxon>
        <taxon>Dimorphilus</taxon>
    </lineage>
</organism>
<accession>A0A7I8VEI3</accession>
<comment type="caution">
    <text evidence="1">The sequence shown here is derived from an EMBL/GenBank/DDBJ whole genome shotgun (WGS) entry which is preliminary data.</text>
</comment>
<dbReference type="Proteomes" id="UP000549394">
    <property type="component" value="Unassembled WGS sequence"/>
</dbReference>
<reference evidence="1 2" key="1">
    <citation type="submission" date="2020-08" db="EMBL/GenBank/DDBJ databases">
        <authorList>
            <person name="Hejnol A."/>
        </authorList>
    </citation>
    <scope>NUCLEOTIDE SEQUENCE [LARGE SCALE GENOMIC DNA]</scope>
</reference>
<dbReference type="Gene3D" id="1.10.20.10">
    <property type="entry name" value="Histone, subunit A"/>
    <property type="match status" value="1"/>
</dbReference>
<dbReference type="InterPro" id="IPR039460">
    <property type="entry name" value="SUPT7L/Spt7"/>
</dbReference>
<gene>
    <name evidence="1" type="ORF">DGYR_LOCUS3500</name>
</gene>
<dbReference type="GO" id="GO:0000124">
    <property type="term" value="C:SAGA complex"/>
    <property type="evidence" value="ECO:0007669"/>
    <property type="project" value="InterPro"/>
</dbReference>
<dbReference type="CDD" id="cd06847">
    <property type="entry name" value="HFD_SUPT7L"/>
    <property type="match status" value="1"/>
</dbReference>
<evidence type="ECO:0000313" key="2">
    <source>
        <dbReference type="Proteomes" id="UP000549394"/>
    </source>
</evidence>
<dbReference type="AlphaFoldDB" id="A0A7I8VEI3"/>
<dbReference type="InterPro" id="IPR009072">
    <property type="entry name" value="Histone-fold"/>
</dbReference>
<dbReference type="Pfam" id="PF17027">
    <property type="entry name" value="Bromo_TP_like"/>
    <property type="match status" value="1"/>
</dbReference>
<dbReference type="PANTHER" id="PTHR28598:SF1">
    <property type="entry name" value="STAGA COMPLEX 65 SUBUNIT GAMMA"/>
    <property type="match status" value="1"/>
</dbReference>
<dbReference type="GO" id="GO:0046982">
    <property type="term" value="F:protein heterodimerization activity"/>
    <property type="evidence" value="ECO:0007669"/>
    <property type="project" value="InterPro"/>
</dbReference>